<evidence type="ECO:0000256" key="3">
    <source>
        <dbReference type="ARBA" id="ARBA00022801"/>
    </source>
</evidence>
<dbReference type="CDD" id="cd01851">
    <property type="entry name" value="GBP"/>
    <property type="match status" value="1"/>
</dbReference>
<comment type="subcellular location">
    <subcellularLocation>
        <location evidence="8">Endoplasmic reticulum membrane</location>
        <topology evidence="8">Multi-pass membrane protein</topology>
    </subcellularLocation>
    <text evidence="8">Enriched in the cortical ER. Concentrated in punctae along the ER tubules.</text>
</comment>
<dbReference type="Proteomes" id="UP001213000">
    <property type="component" value="Unassembled WGS sequence"/>
</dbReference>
<evidence type="ECO:0000256" key="7">
    <source>
        <dbReference type="ARBA" id="ARBA00023136"/>
    </source>
</evidence>
<evidence type="ECO:0000313" key="12">
    <source>
        <dbReference type="EMBL" id="KAJ3561038.1"/>
    </source>
</evidence>
<protein>
    <recommendedName>
        <fullName evidence="11">GB1/RHD3-type G domain-containing protein</fullName>
    </recommendedName>
</protein>
<evidence type="ECO:0000256" key="9">
    <source>
        <dbReference type="SAM" id="MobiDB-lite"/>
    </source>
</evidence>
<feature type="topological domain" description="Cytoplasmic" evidence="8">
    <location>
        <begin position="1"/>
        <end position="685"/>
    </location>
</feature>
<dbReference type="Pfam" id="PF05879">
    <property type="entry name" value="RHD3_GTPase"/>
    <property type="match status" value="1"/>
</dbReference>
<feature type="compositionally biased region" description="Polar residues" evidence="9">
    <location>
        <begin position="1591"/>
        <end position="1615"/>
    </location>
</feature>
<evidence type="ECO:0000256" key="5">
    <source>
        <dbReference type="ARBA" id="ARBA00022989"/>
    </source>
</evidence>
<keyword evidence="4 8" id="KW-0256">Endoplasmic reticulum</keyword>
<dbReference type="GO" id="GO:0005789">
    <property type="term" value="C:endoplasmic reticulum membrane"/>
    <property type="evidence" value="ECO:0007669"/>
    <property type="project" value="UniProtKB-SubCell"/>
</dbReference>
<feature type="transmembrane region" description="Helical" evidence="10">
    <location>
        <begin position="1082"/>
        <end position="1104"/>
    </location>
</feature>
<evidence type="ECO:0000256" key="2">
    <source>
        <dbReference type="ARBA" id="ARBA00022741"/>
    </source>
</evidence>
<keyword evidence="7 8" id="KW-0472">Membrane</keyword>
<dbReference type="EMBL" id="JANIEX010001066">
    <property type="protein sequence ID" value="KAJ3561038.1"/>
    <property type="molecule type" value="Genomic_DNA"/>
</dbReference>
<evidence type="ECO:0000256" key="4">
    <source>
        <dbReference type="ARBA" id="ARBA00022824"/>
    </source>
</evidence>
<dbReference type="GO" id="GO:0005525">
    <property type="term" value="F:GTP binding"/>
    <property type="evidence" value="ECO:0007669"/>
    <property type="project" value="UniProtKB-UniRule"/>
</dbReference>
<comment type="caution">
    <text evidence="12">The sequence shown here is derived from an EMBL/GenBank/DDBJ whole genome shotgun (WGS) entry which is preliminary data.</text>
</comment>
<dbReference type="Pfam" id="PF20428">
    <property type="entry name" value="Sey1_3HB"/>
    <property type="match status" value="1"/>
</dbReference>
<evidence type="ECO:0000259" key="11">
    <source>
        <dbReference type="PROSITE" id="PS51715"/>
    </source>
</evidence>
<feature type="region of interest" description="Disordered" evidence="9">
    <location>
        <begin position="1452"/>
        <end position="1477"/>
    </location>
</feature>
<feature type="domain" description="GB1/RHD3-type G" evidence="11">
    <location>
        <begin position="59"/>
        <end position="276"/>
    </location>
</feature>
<feature type="binding site" evidence="8">
    <location>
        <begin position="69"/>
        <end position="76"/>
    </location>
    <ligand>
        <name>GTP</name>
        <dbReference type="ChEBI" id="CHEBI:37565"/>
    </ligand>
</feature>
<feature type="region of interest" description="Disordered" evidence="9">
    <location>
        <begin position="1532"/>
        <end position="1660"/>
    </location>
</feature>
<evidence type="ECO:0000256" key="8">
    <source>
        <dbReference type="HAMAP-Rule" id="MF_03109"/>
    </source>
</evidence>
<feature type="transmembrane region" description="Helical" evidence="10">
    <location>
        <begin position="706"/>
        <end position="725"/>
    </location>
</feature>
<feature type="transmembrane region" description="Helical" evidence="10">
    <location>
        <begin position="810"/>
        <end position="828"/>
    </location>
</feature>
<feature type="compositionally biased region" description="Basic and acidic residues" evidence="9">
    <location>
        <begin position="1466"/>
        <end position="1477"/>
    </location>
</feature>
<feature type="transmembrane region" description="Helical" evidence="10">
    <location>
        <begin position="1181"/>
        <end position="1204"/>
    </location>
</feature>
<name>A0AAD5VI99_9AGAR</name>
<feature type="transmembrane region" description="Helical" evidence="10">
    <location>
        <begin position="680"/>
        <end position="699"/>
    </location>
</feature>
<feature type="topological domain" description="Lumenal" evidence="8">
    <location>
        <begin position="707"/>
        <end position="709"/>
    </location>
</feature>
<comment type="similarity">
    <text evidence="8">Belongs to the TRAFAC class dynamin-like GTPase superfamily. GB1/RHD3 GTPase family. RHD3 subfamily.</text>
</comment>
<evidence type="ECO:0000256" key="10">
    <source>
        <dbReference type="SAM" id="Phobius"/>
    </source>
</evidence>
<keyword evidence="3 8" id="KW-0378">Hydrolase</keyword>
<evidence type="ECO:0000256" key="1">
    <source>
        <dbReference type="ARBA" id="ARBA00022692"/>
    </source>
</evidence>
<gene>
    <name evidence="8" type="primary">SEY1</name>
    <name evidence="12" type="ORF">NP233_g10443</name>
</gene>
<dbReference type="HAMAP" id="MF_03109">
    <property type="entry name" value="Sey1"/>
    <property type="match status" value="1"/>
</dbReference>
<dbReference type="PANTHER" id="PTHR45923:SF2">
    <property type="entry name" value="PROTEIN SEY1"/>
    <property type="match status" value="1"/>
</dbReference>
<keyword evidence="5 8" id="KW-1133">Transmembrane helix</keyword>
<feature type="transmembrane region" description="Helical" evidence="10">
    <location>
        <begin position="1390"/>
        <end position="1415"/>
    </location>
</feature>
<dbReference type="InterPro" id="IPR030386">
    <property type="entry name" value="G_GB1_RHD3_dom"/>
</dbReference>
<keyword evidence="1 8" id="KW-0812">Transmembrane</keyword>
<keyword evidence="6 8" id="KW-0342">GTP-binding</keyword>
<dbReference type="Gene3D" id="3.40.50.300">
    <property type="entry name" value="P-loop containing nucleotide triphosphate hydrolases"/>
    <property type="match status" value="1"/>
</dbReference>
<keyword evidence="2 8" id="KW-0547">Nucleotide-binding</keyword>
<keyword evidence="13" id="KW-1185">Reference proteome</keyword>
<dbReference type="SUPFAM" id="SSF52540">
    <property type="entry name" value="P-loop containing nucleoside triphosphate hydrolases"/>
    <property type="match status" value="1"/>
</dbReference>
<reference evidence="12" key="1">
    <citation type="submission" date="2022-07" db="EMBL/GenBank/DDBJ databases">
        <title>Genome Sequence of Leucocoprinus birnbaumii.</title>
        <authorList>
            <person name="Buettner E."/>
        </authorList>
    </citation>
    <scope>NUCLEOTIDE SEQUENCE</scope>
    <source>
        <strain evidence="12">VT141</strain>
    </source>
</reference>
<dbReference type="FunFam" id="3.40.50.300:FF:000727">
    <property type="entry name" value="Protein SEY1 homolog"/>
    <property type="match status" value="1"/>
</dbReference>
<dbReference type="InterPro" id="IPR008803">
    <property type="entry name" value="RHD3/Sey1"/>
</dbReference>
<dbReference type="PROSITE" id="PS51715">
    <property type="entry name" value="G_GB1_RHD3"/>
    <property type="match status" value="1"/>
</dbReference>
<dbReference type="PANTHER" id="PTHR45923">
    <property type="entry name" value="PROTEIN SEY1"/>
    <property type="match status" value="1"/>
</dbReference>
<sequence>MSSIDPVGSTQPVAVSRHVNGHAPHGGAQNARLQIIDDEKHFNSELSQQIQQWDLQDAGFDYNVVAVFGSQSTGKSTLLNRLFGTTFDVMDESKRQQTTKGIWMCRGKAMNVMVMDVEGTDGRERGEDQDFERKSALFSLASSEVLIVNMWEHQVGLYNGANMGLLKTVFEVNLGLFGKKESSGRTLLLFVIRDHIGVTPLANLQATLTADLLRIWEGLSKPSELKDRQLSDYFDLEFTTLPHKILVPEKFEAEVLELRKRFVEKDNSGYLFKPAYHKRIPADGVAYYMEGIWEQVQSNKDLDLPTQQELLAQFRCDEISAGALAELNEQAKSQKRPVEAGQVIEGLGGMMRNWRTQALARYDRDASRYHKAVYARKRADLTTALDSTLSPLFLGQLKNLHKYCLVQFKKALLDGLKGEEYDFGDVVAKARTKWEGKFEEGAKEAFVEDTDWVWEDELESLKEEIGSVADQCRKDETKKMINQIERNIKKHISEPVELQLNKGSRDMWDEILRTFKNILTKAESAYSTKAKSFNCTDEENITSLATLRKRAWQSLRAKIDEQTADAVFLGKLRGHFEERFRYDDQGVPRVWKPEDDIDGAFRKAKEQTLDLIPLYSDIKPQDSSLEFTLPSDSADPLSGEGEFDFDASLNVFSPNKQMELGNKFRKDADAYYVEAKRSTVAGIAQIPTWMYGVLVVLGWNEAMMILFNPLYFTLMLLAVASAWVVHQLGLAGPLLQVSKTVAGEIQNQATSKLREHFSQPAPTEPTPVAGRRRLMSALSHTSAPWNAPPPTYETQYTTTTLTPYLQLPHLLSLAWLAYPILSLLFVAFRLQLSLGAAQDAVASAKDNLLTSCKAAEQAATSTASMPRLMAVATNEQFVDAVNGTINGARFVLVTALTVMEAIINFVVDLYRSTLLCFLELVVRGGLSILIGAVQELNSVIESAANGLRTSIQNDISSANSVIQGFVNTVNKVNPFGDVTAPQISVPSLDGLANLTLPSSFQDNLTKLNASIPTVADLKDKVESIIDTPFELLKKDINDTFAQITFNSSIMPIPAQNRLAFCNDMDTSIVDDIGRDLIKTAKIGVIILILLALILTGLNCLLTWYKWRCLKNHLEYTRQAWTTDPTMYHTTTPTGVPQLTLTDHNLLMLQANSAHPLITRIVNRLSALLRLTPSQHTQMQWFFHYIFHPPATAIFLIGFFGLLCVELQLLAMGPLVHKYQGQAANTVNDFSNTIATSINNSMYNQSAAYASEVNARIDAAQSTINDGLFGWVNQTTTTLNSTISEFYSDIQNAVNTVFGGTILDEPAQEFVRCFIGSKVDAIENVLTFLHDNLQVDMPRMNDSALVLPPSTVNEAVQPIAAAAIGGGADDNEGLVGRLINSYAESLKKERIMFGIFLGLWGLVVLMGLGVLLWHSYGREYMENRKKKKWTSQKKQGLDGMVIPFRDNGNGSVRSVSPTIRVPSPIDTKIDPENDWDAHIGENLPKRRVEQKKGFMATAKEKLVPRKAPPPFIPPEPKRQTPWFGRVATILRQKSQNAAPHEERNIGKPELQSTSNDFVDPHRESVDEPQAFPRESVDEPQDVFVDEPKSRWSKATTNAQTPSATSVFSPSKKSVTFSPIAADIQSPPLPPVNRLSISPPRPLQPKHARNVSSSGPRRSEEAYGGLQQSLMPMPLHHGFDNGRYPPPSSILVKNSNAQRHRRSVSFSAVNHAGVGAGANNMPSAAGSLERLLIGGPHNRYARQPSMSDNPFISPFDDEHRVRIDHPAVMRKSIPTNPFEGAAM</sequence>
<feature type="topological domain" description="Cytoplasmic" evidence="8">
    <location>
        <begin position="731"/>
        <end position="1781"/>
    </location>
</feature>
<evidence type="ECO:0000313" key="13">
    <source>
        <dbReference type="Proteomes" id="UP001213000"/>
    </source>
</evidence>
<dbReference type="GO" id="GO:0003924">
    <property type="term" value="F:GTPase activity"/>
    <property type="evidence" value="ECO:0007669"/>
    <property type="project" value="UniProtKB-UniRule"/>
</dbReference>
<accession>A0AAD5VI99</accession>
<evidence type="ECO:0000256" key="6">
    <source>
        <dbReference type="ARBA" id="ARBA00023134"/>
    </source>
</evidence>
<dbReference type="GO" id="GO:0016320">
    <property type="term" value="P:endoplasmic reticulum membrane fusion"/>
    <property type="evidence" value="ECO:0007669"/>
    <property type="project" value="TreeGrafter"/>
</dbReference>
<dbReference type="InterPro" id="IPR027417">
    <property type="entry name" value="P-loop_NTPase"/>
</dbReference>
<dbReference type="InterPro" id="IPR046758">
    <property type="entry name" value="Sey1/RHD3-like_3HB"/>
</dbReference>
<organism evidence="12 13">
    <name type="scientific">Leucocoprinus birnbaumii</name>
    <dbReference type="NCBI Taxonomy" id="56174"/>
    <lineage>
        <taxon>Eukaryota</taxon>
        <taxon>Fungi</taxon>
        <taxon>Dikarya</taxon>
        <taxon>Basidiomycota</taxon>
        <taxon>Agaricomycotina</taxon>
        <taxon>Agaricomycetes</taxon>
        <taxon>Agaricomycetidae</taxon>
        <taxon>Agaricales</taxon>
        <taxon>Agaricineae</taxon>
        <taxon>Agaricaceae</taxon>
        <taxon>Leucocoprinus</taxon>
    </lineage>
</organism>
<proteinExistence type="inferred from homology"/>